<dbReference type="InterPro" id="IPR036390">
    <property type="entry name" value="WH_DNA-bd_sf"/>
</dbReference>
<accession>A0A7M1AYF9</accession>
<dbReference type="Proteomes" id="UP000593719">
    <property type="component" value="Chromosome"/>
</dbReference>
<dbReference type="SUPFAM" id="SSF46785">
    <property type="entry name" value="Winged helix' DNA-binding domain"/>
    <property type="match status" value="1"/>
</dbReference>
<protein>
    <recommendedName>
        <fullName evidence="3">MarR family transcriptional regulator</fullName>
    </recommendedName>
</protein>
<dbReference type="InterPro" id="IPR036388">
    <property type="entry name" value="WH-like_DNA-bd_sf"/>
</dbReference>
<keyword evidence="2" id="KW-1185">Reference proteome</keyword>
<evidence type="ECO:0000313" key="1">
    <source>
        <dbReference type="EMBL" id="QOP42493.1"/>
    </source>
</evidence>
<proteinExistence type="predicted"/>
<organism evidence="1 2">
    <name type="scientific">Sulfurimonas sediminis</name>
    <dbReference type="NCBI Taxonomy" id="2590020"/>
    <lineage>
        <taxon>Bacteria</taxon>
        <taxon>Pseudomonadati</taxon>
        <taxon>Campylobacterota</taxon>
        <taxon>Epsilonproteobacteria</taxon>
        <taxon>Campylobacterales</taxon>
        <taxon>Sulfurimonadaceae</taxon>
        <taxon>Sulfurimonas</taxon>
    </lineage>
</organism>
<name>A0A7M1AYF9_9BACT</name>
<sequence length="69" mass="7894">MIQNNDKIEFNKCDLSKPITLKEFKKATGLSKKQVKKSLDELLEKGFIKVFAETKKGTLYLLNYNIQGA</sequence>
<dbReference type="Gene3D" id="1.10.10.10">
    <property type="entry name" value="Winged helix-like DNA-binding domain superfamily/Winged helix DNA-binding domain"/>
    <property type="match status" value="1"/>
</dbReference>
<dbReference type="RefSeq" id="WP_193150855.1">
    <property type="nucleotide sequence ID" value="NZ_CP041235.1"/>
</dbReference>
<evidence type="ECO:0008006" key="3">
    <source>
        <dbReference type="Google" id="ProtNLM"/>
    </source>
</evidence>
<dbReference type="AlphaFoldDB" id="A0A7M1AYF9"/>
<dbReference type="KEGG" id="ssei:FJR45_00385"/>
<evidence type="ECO:0000313" key="2">
    <source>
        <dbReference type="Proteomes" id="UP000593719"/>
    </source>
</evidence>
<gene>
    <name evidence="1" type="ORF">FJR45_00385</name>
</gene>
<reference evidence="1 2" key="1">
    <citation type="submission" date="2019-06" db="EMBL/GenBank/DDBJ databases">
        <title>Sulfurimonas gotlandica sp. nov., a chemoautotrophic and psychrotolerant epsilonproteobacterium isolated from a pelagic redoxcline, and an emended description of the genus Sulfurimonas.</title>
        <authorList>
            <person name="Wang S."/>
            <person name="Jiang L."/>
            <person name="Shao Z."/>
        </authorList>
    </citation>
    <scope>NUCLEOTIDE SEQUENCE [LARGE SCALE GENOMIC DNA]</scope>
    <source>
        <strain evidence="1 2">S2-6</strain>
    </source>
</reference>
<dbReference type="EMBL" id="CP041235">
    <property type="protein sequence ID" value="QOP42493.1"/>
    <property type="molecule type" value="Genomic_DNA"/>
</dbReference>